<dbReference type="EMBL" id="DUZY01000006">
    <property type="protein sequence ID" value="DAD43773.1"/>
    <property type="molecule type" value="Genomic_DNA"/>
</dbReference>
<name>A0A822ZGN7_NELNU</name>
<proteinExistence type="predicted"/>
<accession>A0A822ZGN7</accession>
<organism evidence="1 2">
    <name type="scientific">Nelumbo nucifera</name>
    <name type="common">Sacred lotus</name>
    <dbReference type="NCBI Taxonomy" id="4432"/>
    <lineage>
        <taxon>Eukaryota</taxon>
        <taxon>Viridiplantae</taxon>
        <taxon>Streptophyta</taxon>
        <taxon>Embryophyta</taxon>
        <taxon>Tracheophyta</taxon>
        <taxon>Spermatophyta</taxon>
        <taxon>Magnoliopsida</taxon>
        <taxon>Proteales</taxon>
        <taxon>Nelumbonaceae</taxon>
        <taxon>Nelumbo</taxon>
    </lineage>
</organism>
<protein>
    <submittedName>
        <fullName evidence="1">Uncharacterized protein</fullName>
    </submittedName>
</protein>
<evidence type="ECO:0000313" key="2">
    <source>
        <dbReference type="Proteomes" id="UP000607653"/>
    </source>
</evidence>
<reference evidence="1 2" key="1">
    <citation type="journal article" date="2020" name="Mol. Biol. Evol.">
        <title>Distinct Expression and Methylation Patterns for Genes with Different Fates following a Single Whole-Genome Duplication in Flowering Plants.</title>
        <authorList>
            <person name="Shi T."/>
            <person name="Rahmani R.S."/>
            <person name="Gugger P.F."/>
            <person name="Wang M."/>
            <person name="Li H."/>
            <person name="Zhang Y."/>
            <person name="Li Z."/>
            <person name="Wang Q."/>
            <person name="Van de Peer Y."/>
            <person name="Marchal K."/>
            <person name="Chen J."/>
        </authorList>
    </citation>
    <scope>NUCLEOTIDE SEQUENCE [LARGE SCALE GENOMIC DNA]</scope>
    <source>
        <tissue evidence="1">Leaf</tissue>
    </source>
</reference>
<dbReference type="Proteomes" id="UP000607653">
    <property type="component" value="Unassembled WGS sequence"/>
</dbReference>
<sequence length="169" mass="19036">MLLRFDSNPLDVPLVEPFDDGIIMEGIRIPYFLRSILMHILQSYTVSRSSALRESLSHGFYYLYSTLQSMEEFPHQVLSEEVAQQCRVSESFLYQPRSIETAKEASLNRSKATRDLPTEFEGGDSNRKGVGFSPFCSGTCIQEVVGLKEGEDVISTTPFQAAKEYGFSI</sequence>
<dbReference type="AlphaFoldDB" id="A0A822ZGN7"/>
<gene>
    <name evidence="1" type="ORF">HUJ06_002003</name>
</gene>
<evidence type="ECO:0000313" key="1">
    <source>
        <dbReference type="EMBL" id="DAD43773.1"/>
    </source>
</evidence>
<comment type="caution">
    <text evidence="1">The sequence shown here is derived from an EMBL/GenBank/DDBJ whole genome shotgun (WGS) entry which is preliminary data.</text>
</comment>
<keyword evidence="2" id="KW-1185">Reference proteome</keyword>